<sequence>MLALYLKKLPKNMEYVAKPQTPDAVRDAIDDRLAVLVSKFNPYVDLYVSSKLCEAFLITAATSTFGWWLAFFAPGQDAVYYMPDTKPHSNKRASEELFL</sequence>
<dbReference type="EMBL" id="KE124886">
    <property type="protein sequence ID" value="EPB75843.1"/>
    <property type="molecule type" value="Genomic_DNA"/>
</dbReference>
<evidence type="ECO:0000313" key="1">
    <source>
        <dbReference type="EMBL" id="EPB75843.1"/>
    </source>
</evidence>
<dbReference type="Proteomes" id="UP000054495">
    <property type="component" value="Unassembled WGS sequence"/>
</dbReference>
<accession>A0A0D6LXC9</accession>
<evidence type="ECO:0000313" key="2">
    <source>
        <dbReference type="Proteomes" id="UP000054495"/>
    </source>
</evidence>
<dbReference type="PANTHER" id="PTHR22898">
    <property type="entry name" value="UNCHARACTERIZED GLYCOSOL TRANSFERASE-RELATED"/>
    <property type="match status" value="1"/>
</dbReference>
<organism evidence="1 2">
    <name type="scientific">Ancylostoma ceylanicum</name>
    <dbReference type="NCBI Taxonomy" id="53326"/>
    <lineage>
        <taxon>Eukaryota</taxon>
        <taxon>Metazoa</taxon>
        <taxon>Ecdysozoa</taxon>
        <taxon>Nematoda</taxon>
        <taxon>Chromadorea</taxon>
        <taxon>Rhabditida</taxon>
        <taxon>Rhabditina</taxon>
        <taxon>Rhabditomorpha</taxon>
        <taxon>Strongyloidea</taxon>
        <taxon>Ancylostomatidae</taxon>
        <taxon>Ancylostomatinae</taxon>
        <taxon>Ancylostoma</taxon>
    </lineage>
</organism>
<dbReference type="PANTHER" id="PTHR22898:SF3">
    <property type="entry name" value="ALPHA-1,2-FUCOSYLTRANSFERASE-RELATED"/>
    <property type="match status" value="1"/>
</dbReference>
<protein>
    <submittedName>
        <fullName evidence="1">Uncharacterized protein</fullName>
    </submittedName>
</protein>
<name>A0A0D6LXC9_9BILA</name>
<keyword evidence="2" id="KW-1185">Reference proteome</keyword>
<gene>
    <name evidence="1" type="ORF">ANCCEY_05083</name>
</gene>
<dbReference type="AlphaFoldDB" id="A0A0D6LXC9"/>
<reference evidence="1 2" key="1">
    <citation type="submission" date="2013-05" db="EMBL/GenBank/DDBJ databases">
        <title>Draft genome of the parasitic nematode Anyclostoma ceylanicum.</title>
        <authorList>
            <person name="Mitreva M."/>
        </authorList>
    </citation>
    <scope>NUCLEOTIDE SEQUENCE [LARGE SCALE GENOMIC DNA]</scope>
</reference>
<proteinExistence type="predicted"/>
<dbReference type="InterPro" id="IPR052501">
    <property type="entry name" value="Alpha-1-2_FucT"/>
</dbReference>